<keyword evidence="4" id="KW-0808">Transferase</keyword>
<evidence type="ECO:0000256" key="5">
    <source>
        <dbReference type="ARBA" id="ARBA00022691"/>
    </source>
</evidence>
<dbReference type="Pfam" id="PF05430">
    <property type="entry name" value="Methyltransf_30"/>
    <property type="match status" value="1"/>
</dbReference>
<dbReference type="AlphaFoldDB" id="A0A2W5N3S2"/>
<comment type="caution">
    <text evidence="12">The sequence shown here is derived from an EMBL/GenBank/DDBJ whole genome shotgun (WGS) entry which is preliminary data.</text>
</comment>
<dbReference type="InterPro" id="IPR047785">
    <property type="entry name" value="tRNA_MNMC2"/>
</dbReference>
<dbReference type="SUPFAM" id="SSF51905">
    <property type="entry name" value="FAD/NAD(P)-binding domain"/>
    <property type="match status" value="1"/>
</dbReference>
<evidence type="ECO:0000256" key="4">
    <source>
        <dbReference type="ARBA" id="ARBA00022679"/>
    </source>
</evidence>
<keyword evidence="6" id="KW-0819">tRNA processing</keyword>
<evidence type="ECO:0000256" key="3">
    <source>
        <dbReference type="ARBA" id="ARBA00022630"/>
    </source>
</evidence>
<feature type="domain" description="FAD dependent oxidoreductase" evidence="10">
    <location>
        <begin position="238"/>
        <end position="538"/>
    </location>
</feature>
<dbReference type="EMBL" id="QFQB01000049">
    <property type="protein sequence ID" value="PZQ45435.1"/>
    <property type="molecule type" value="Genomic_DNA"/>
</dbReference>
<evidence type="ECO:0000313" key="12">
    <source>
        <dbReference type="EMBL" id="PZQ45435.1"/>
    </source>
</evidence>
<dbReference type="InterPro" id="IPR029063">
    <property type="entry name" value="SAM-dependent_MTases_sf"/>
</dbReference>
<dbReference type="GO" id="GO:0004808">
    <property type="term" value="F:tRNA (5-methylaminomethyl-2-thiouridylate)(34)-methyltransferase activity"/>
    <property type="evidence" value="ECO:0007669"/>
    <property type="project" value="InterPro"/>
</dbReference>
<evidence type="ECO:0000256" key="2">
    <source>
        <dbReference type="ARBA" id="ARBA00022603"/>
    </source>
</evidence>
<keyword evidence="9" id="KW-0511">Multifunctional enzyme</keyword>
<name>A0A2W5N3S2_9BACT</name>
<dbReference type="InterPro" id="IPR023032">
    <property type="entry name" value="tRNA_MAMT_biosynth_bifunc_MnmC"/>
</dbReference>
<keyword evidence="8" id="KW-0560">Oxidoreductase</keyword>
<evidence type="ECO:0000256" key="1">
    <source>
        <dbReference type="ARBA" id="ARBA00022490"/>
    </source>
</evidence>
<keyword evidence="3" id="KW-0285">Flavoprotein</keyword>
<protein>
    <submittedName>
        <fullName evidence="12">tRNA U-34 5-methylaminomethyl-2-thiouridine biosynthesis protein</fullName>
    </submittedName>
</protein>
<dbReference type="NCBIfam" id="NF033855">
    <property type="entry name" value="tRNA_MNMC2"/>
    <property type="match status" value="1"/>
</dbReference>
<dbReference type="InterPro" id="IPR008471">
    <property type="entry name" value="MnmC-like_methylTransf"/>
</dbReference>
<dbReference type="GO" id="GO:0008033">
    <property type="term" value="P:tRNA processing"/>
    <property type="evidence" value="ECO:0007669"/>
    <property type="project" value="UniProtKB-KW"/>
</dbReference>
<keyword evidence="1" id="KW-0963">Cytoplasm</keyword>
<evidence type="ECO:0000256" key="8">
    <source>
        <dbReference type="ARBA" id="ARBA00023002"/>
    </source>
</evidence>
<dbReference type="Gene3D" id="3.30.9.10">
    <property type="entry name" value="D-Amino Acid Oxidase, subunit A, domain 2"/>
    <property type="match status" value="2"/>
</dbReference>
<proteinExistence type="inferred from homology"/>
<dbReference type="PANTHER" id="PTHR13847">
    <property type="entry name" value="SARCOSINE DEHYDROGENASE-RELATED"/>
    <property type="match status" value="1"/>
</dbReference>
<dbReference type="PANTHER" id="PTHR13847:SF283">
    <property type="entry name" value="TRNA 5-METHYLAMINOMETHYL-2-THIOURIDINE BIOSYNTHESIS BIFUNCTIONAL PROTEIN MNMC"/>
    <property type="match status" value="1"/>
</dbReference>
<dbReference type="Proteomes" id="UP000249417">
    <property type="component" value="Unassembled WGS sequence"/>
</dbReference>
<evidence type="ECO:0000259" key="10">
    <source>
        <dbReference type="Pfam" id="PF01266"/>
    </source>
</evidence>
<dbReference type="InterPro" id="IPR006076">
    <property type="entry name" value="FAD-dep_OxRdtase"/>
</dbReference>
<evidence type="ECO:0000256" key="9">
    <source>
        <dbReference type="ARBA" id="ARBA00023268"/>
    </source>
</evidence>
<evidence type="ECO:0000259" key="11">
    <source>
        <dbReference type="Pfam" id="PF05430"/>
    </source>
</evidence>
<evidence type="ECO:0000313" key="13">
    <source>
        <dbReference type="Proteomes" id="UP000249417"/>
    </source>
</evidence>
<keyword evidence="7" id="KW-0274">FAD</keyword>
<feature type="domain" description="MnmC-like methyltransferase" evidence="11">
    <location>
        <begin position="104"/>
        <end position="221"/>
    </location>
</feature>
<dbReference type="GO" id="GO:0032259">
    <property type="term" value="P:methylation"/>
    <property type="evidence" value="ECO:0007669"/>
    <property type="project" value="UniProtKB-KW"/>
</dbReference>
<dbReference type="GO" id="GO:0016645">
    <property type="term" value="F:oxidoreductase activity, acting on the CH-NH group of donors"/>
    <property type="evidence" value="ECO:0007669"/>
    <property type="project" value="InterPro"/>
</dbReference>
<keyword evidence="5" id="KW-0949">S-adenosyl-L-methionine</keyword>
<evidence type="ECO:0000256" key="7">
    <source>
        <dbReference type="ARBA" id="ARBA00022827"/>
    </source>
</evidence>
<sequence length="561" mass="60608">MGFMGDVPRSEMFDDVYFSADDGPGETYHVFLDGNNLPAAWEGETRFTIAETGFGTGLNFLLAWELFDRTAAKGAFLDFISVEKFPMSVEAIRQGLSPWAQRLSPYLEKMLGRYPMIVPGFHRIVFDNRVALTLIFGDANDVLPEVDAVVDAWFLDGFTPSKNPDMWTDKVFAEMARLSHDKTSFATFTSAGFVKRGLQAAGFHVEKRDGFGRKRDMLAGHYTGARKKPHERQAGVVSILGAGLAGCASACVLQQYGFSSVVHDPNGVATGASGNPAGMINPRFTAFRDAQSDFYTAGFALAARTFPSLDCAYTRCGALHLVTDEDKQKRFIRTAENWGWADDHMRYVDAKAASDIAGIDLSQDALYLPDAARINPALLCASYAKDISFGDPVKDAPAIYASGPALAGFEGLPLHAVRGQITFAKPTPQSARLKTALHYGGYASPAIDGEHVIGSTFQKWLSDTACLPEDDLSNLEKLHAATGLSGFEISGHRAALRVASKDRFPVIGQLDAGRYISTAHGSHGILSTLMGAHILADLLRGGPLSVGKSTLNALSLLRFKA</sequence>
<keyword evidence="2" id="KW-0489">Methyltransferase</keyword>
<dbReference type="Pfam" id="PF01266">
    <property type="entry name" value="DAO"/>
    <property type="match status" value="1"/>
</dbReference>
<dbReference type="Gene3D" id="3.50.50.60">
    <property type="entry name" value="FAD/NAD(P)-binding domain"/>
    <property type="match status" value="1"/>
</dbReference>
<dbReference type="InterPro" id="IPR036188">
    <property type="entry name" value="FAD/NAD-bd_sf"/>
</dbReference>
<reference evidence="12 13" key="1">
    <citation type="submission" date="2017-08" db="EMBL/GenBank/DDBJ databases">
        <title>Infants hospitalized years apart are colonized by the same room-sourced microbial strains.</title>
        <authorList>
            <person name="Brooks B."/>
            <person name="Olm M.R."/>
            <person name="Firek B.A."/>
            <person name="Baker R."/>
            <person name="Thomas B.C."/>
            <person name="Morowitz M.J."/>
            <person name="Banfield J.F."/>
        </authorList>
    </citation>
    <scope>NUCLEOTIDE SEQUENCE [LARGE SCALE GENOMIC DNA]</scope>
    <source>
        <strain evidence="12">S2_005_002_R2_29</strain>
    </source>
</reference>
<organism evidence="12 13">
    <name type="scientific">Micavibrio aeruginosavorus</name>
    <dbReference type="NCBI Taxonomy" id="349221"/>
    <lineage>
        <taxon>Bacteria</taxon>
        <taxon>Pseudomonadati</taxon>
        <taxon>Bdellovibrionota</taxon>
        <taxon>Bdellovibrionia</taxon>
        <taxon>Bdellovibrionales</taxon>
        <taxon>Pseudobdellovibrionaceae</taxon>
        <taxon>Micavibrio</taxon>
    </lineage>
</organism>
<dbReference type="HAMAP" id="MF_01102">
    <property type="entry name" value="MnmC"/>
    <property type="match status" value="1"/>
</dbReference>
<accession>A0A2W5N3S2</accession>
<dbReference type="Gene3D" id="3.40.50.150">
    <property type="entry name" value="Vaccinia Virus protein VP39"/>
    <property type="match status" value="1"/>
</dbReference>
<evidence type="ECO:0000256" key="6">
    <source>
        <dbReference type="ARBA" id="ARBA00022694"/>
    </source>
</evidence>
<gene>
    <name evidence="12" type="ORF">DI551_07365</name>
</gene>
<dbReference type="GO" id="GO:0005737">
    <property type="term" value="C:cytoplasm"/>
    <property type="evidence" value="ECO:0007669"/>
    <property type="project" value="TreeGrafter"/>
</dbReference>